<comment type="caution">
    <text evidence="2">The sequence shown here is derived from an EMBL/GenBank/DDBJ whole genome shotgun (WGS) entry which is preliminary data.</text>
</comment>
<evidence type="ECO:0000313" key="2">
    <source>
        <dbReference type="EMBL" id="GEN44725.1"/>
    </source>
</evidence>
<keyword evidence="3" id="KW-1185">Reference proteome</keyword>
<dbReference type="SUPFAM" id="SSF46689">
    <property type="entry name" value="Homeodomain-like"/>
    <property type="match status" value="1"/>
</dbReference>
<dbReference type="Proteomes" id="UP000321440">
    <property type="component" value="Unassembled WGS sequence"/>
</dbReference>
<dbReference type="EMBL" id="BJYA01000001">
    <property type="protein sequence ID" value="GEN44725.1"/>
    <property type="molecule type" value="Genomic_DNA"/>
</dbReference>
<reference evidence="2 3" key="1">
    <citation type="submission" date="2019-07" db="EMBL/GenBank/DDBJ databases">
        <title>Whole genome shotgun sequence of Alkalibacillus haloalkaliphilus NBRC 103110.</title>
        <authorList>
            <person name="Hosoyama A."/>
            <person name="Uohara A."/>
            <person name="Ohji S."/>
            <person name="Ichikawa N."/>
        </authorList>
    </citation>
    <scope>NUCLEOTIDE SEQUENCE [LARGE SCALE GENOMIC DNA]</scope>
    <source>
        <strain evidence="2 3">NBRC 103110</strain>
    </source>
</reference>
<evidence type="ECO:0000256" key="1">
    <source>
        <dbReference type="SAM" id="MobiDB-lite"/>
    </source>
</evidence>
<name>A0A511W0V9_9BACI</name>
<dbReference type="AlphaFoldDB" id="A0A511W0V9"/>
<dbReference type="InterPro" id="IPR009057">
    <property type="entry name" value="Homeodomain-like_sf"/>
</dbReference>
<dbReference type="Pfam" id="PF20310">
    <property type="entry name" value="HTH_Tnp_2"/>
    <property type="match status" value="1"/>
</dbReference>
<feature type="region of interest" description="Disordered" evidence="1">
    <location>
        <begin position="1"/>
        <end position="26"/>
    </location>
</feature>
<accession>A0A511W0V9</accession>
<proteinExistence type="predicted"/>
<gene>
    <name evidence="2" type="ORF">AHA02nite_05010</name>
</gene>
<sequence length="142" mass="16467">MSKRIFNAKQMEQLEQNPNVDKASDRSISYRSDFKIRAVKENLQGKGPQQIFTENGFDLKVIGSKKPGECLKRWRATYNKYGEIGFQTERRGKGSTGRPAEKELTSEQKLKKAEARIAYLEGEVDFLKKLEELERQAMKKKY</sequence>
<protein>
    <submittedName>
        <fullName evidence="2">Uncharacterized protein</fullName>
    </submittedName>
</protein>
<organism evidence="2 3">
    <name type="scientific">Alkalibacillus haloalkaliphilus</name>
    <dbReference type="NCBI Taxonomy" id="94136"/>
    <lineage>
        <taxon>Bacteria</taxon>
        <taxon>Bacillati</taxon>
        <taxon>Bacillota</taxon>
        <taxon>Bacilli</taxon>
        <taxon>Bacillales</taxon>
        <taxon>Bacillaceae</taxon>
        <taxon>Alkalibacillus</taxon>
    </lineage>
</organism>
<evidence type="ECO:0000313" key="3">
    <source>
        <dbReference type="Proteomes" id="UP000321440"/>
    </source>
</evidence>
<dbReference type="InterPro" id="IPR046929">
    <property type="entry name" value="HTH_Tnp"/>
</dbReference>